<gene>
    <name evidence="1" type="ORF">DVG78_07155</name>
</gene>
<dbReference type="Proteomes" id="UP000253141">
    <property type="component" value="Unassembled WGS sequence"/>
</dbReference>
<reference evidence="1 2" key="1">
    <citation type="submission" date="2018-07" db="EMBL/GenBank/DDBJ databases">
        <title>Genome analysis of Runella aurantiaca.</title>
        <authorList>
            <person name="Yang X."/>
        </authorList>
    </citation>
    <scope>NUCLEOTIDE SEQUENCE [LARGE SCALE GENOMIC DNA]</scope>
    <source>
        <strain evidence="1 2">YX9</strain>
    </source>
</reference>
<protein>
    <recommendedName>
        <fullName evidence="3">Lipocalin-like domain-containing protein</fullName>
    </recommendedName>
</protein>
<proteinExistence type="predicted"/>
<evidence type="ECO:0000313" key="1">
    <source>
        <dbReference type="EMBL" id="RDB06520.1"/>
    </source>
</evidence>
<evidence type="ECO:0008006" key="3">
    <source>
        <dbReference type="Google" id="ProtNLM"/>
    </source>
</evidence>
<name>A0A369ICC4_9BACT</name>
<comment type="caution">
    <text evidence="1">The sequence shown here is derived from an EMBL/GenBank/DDBJ whole genome shotgun (WGS) entry which is preliminary data.</text>
</comment>
<organism evidence="1 2">
    <name type="scientific">Runella aurantiaca</name>
    <dbReference type="NCBI Taxonomy" id="2282308"/>
    <lineage>
        <taxon>Bacteria</taxon>
        <taxon>Pseudomonadati</taxon>
        <taxon>Bacteroidota</taxon>
        <taxon>Cytophagia</taxon>
        <taxon>Cytophagales</taxon>
        <taxon>Spirosomataceae</taxon>
        <taxon>Runella</taxon>
    </lineage>
</organism>
<dbReference type="AlphaFoldDB" id="A0A369ICC4"/>
<dbReference type="OrthoDB" id="952184at2"/>
<sequence>MNSFVVATMAILLMTVSGCKKNDIEVEPGANGLPFVGKRLILSSFIMDPAVDFDGDGKLDPDLMFLLRDCDKDNIIIFEKGGILGGESGAKRCDDDDPAGGNPSAWTYDEQTKMLRIVDGDDKNDISEWKVVEASSKLLKVEIEEEEDGEPVKIVMTWKAA</sequence>
<accession>A0A369ICC4</accession>
<dbReference type="EMBL" id="QPIW01000004">
    <property type="protein sequence ID" value="RDB06520.1"/>
    <property type="molecule type" value="Genomic_DNA"/>
</dbReference>
<evidence type="ECO:0000313" key="2">
    <source>
        <dbReference type="Proteomes" id="UP000253141"/>
    </source>
</evidence>
<keyword evidence="2" id="KW-1185">Reference proteome</keyword>
<dbReference type="RefSeq" id="WP_114460422.1">
    <property type="nucleotide sequence ID" value="NZ_QPIW01000004.1"/>
</dbReference>